<protein>
    <submittedName>
        <fullName evidence="1">Uncharacterized protein</fullName>
    </submittedName>
</protein>
<name>A0A9X5RQJ9_BACTU</name>
<evidence type="ECO:0000313" key="2">
    <source>
        <dbReference type="Proteomes" id="UP000175994"/>
    </source>
</evidence>
<accession>A0A9X5RQJ9</accession>
<proteinExistence type="predicted"/>
<gene>
    <name evidence="1" type="ORF">BTGOE4_10110</name>
</gene>
<comment type="caution">
    <text evidence="1">The sequence shown here is derived from an EMBL/GenBank/DDBJ whole genome shotgun (WGS) entry which is preliminary data.</text>
</comment>
<evidence type="ECO:0000313" key="1">
    <source>
        <dbReference type="EMBL" id="OFC94621.1"/>
    </source>
</evidence>
<dbReference type="RefSeq" id="WP_070183624.1">
    <property type="nucleotide sequence ID" value="NZ_LXLI01000017.1"/>
</dbReference>
<dbReference type="AlphaFoldDB" id="A0A9X5RQJ9"/>
<organism evidence="1 2">
    <name type="scientific">Bacillus thuringiensis</name>
    <dbReference type="NCBI Taxonomy" id="1428"/>
    <lineage>
        <taxon>Bacteria</taxon>
        <taxon>Bacillati</taxon>
        <taxon>Bacillota</taxon>
        <taxon>Bacilli</taxon>
        <taxon>Bacillales</taxon>
        <taxon>Bacillaceae</taxon>
        <taxon>Bacillus</taxon>
        <taxon>Bacillus cereus group</taxon>
    </lineage>
</organism>
<sequence length="100" mass="11871">MKIPTIAFKAKNKEDRYLCDGPDCGDWSDEYLDTQEVTDALHIIKNDLKKPNEEDIQNFYKFIASLPLSNDVEFIKNNYDPVEMEITQEQLEIIRERNEW</sequence>
<dbReference type="Proteomes" id="UP000175994">
    <property type="component" value="Unassembled WGS sequence"/>
</dbReference>
<reference evidence="1 2" key="1">
    <citation type="submission" date="2016-04" db="EMBL/GenBank/DDBJ databases">
        <title>Bacillus thuringiensis and Bacillus weihenstephanensis as novel biocontrol agents of wilt causing Verticillium species.</title>
        <authorList>
            <person name="Hollensteiner J."/>
            <person name="Wemheuer F."/>
            <person name="Harting R."/>
            <person name="Kolarzyk A."/>
            <person name="Diaz-Valerio S."/>
            <person name="Poehlein A."/>
            <person name="Brzuszkiewicz E."/>
            <person name="Nesemann K."/>
            <person name="Braus-Stromeyer S."/>
            <person name="Braus G."/>
            <person name="Daniel R."/>
            <person name="Liesegang H."/>
        </authorList>
    </citation>
    <scope>NUCLEOTIDE SEQUENCE [LARGE SCALE GENOMIC DNA]</scope>
    <source>
        <strain evidence="1 2">GOE4</strain>
    </source>
</reference>
<dbReference type="EMBL" id="LXLI01000017">
    <property type="protein sequence ID" value="OFC94621.1"/>
    <property type="molecule type" value="Genomic_DNA"/>
</dbReference>